<sequence>MVSSSHEAMHRIFHHDSEMLGRTFHALGLSLPTPDTVSVISGDVTEIRPMERRIDTLLRCETAEGEAYLVLVESQRGVDEDKRYTWTYYLAYLADKYRLPVLLLVICHDRRVATWAAQPFKHGAGAWAALTLRAVVVGPHNVPAILDEEAARDYVPLAVLSALTHAKDADIGAILKTLASALKAMDDPEEAYDLAELTGIGLGDTPADEIWRQMMALDTSFYRSSFSRQLRAEGRAEGHAEGRAEGAAEGRAASLRRVLDIRGIAITEEHGGRLSGCTDLDQLDAWLDRALTATSASEVFDVG</sequence>
<dbReference type="Proteomes" id="UP000730482">
    <property type="component" value="Unassembled WGS sequence"/>
</dbReference>
<name>A0ABS5KMM5_9ACTN</name>
<evidence type="ECO:0000313" key="2">
    <source>
        <dbReference type="Proteomes" id="UP000730482"/>
    </source>
</evidence>
<dbReference type="PANTHER" id="PTHR34613:SF1">
    <property type="entry name" value="SLL6017 PROTEIN"/>
    <property type="match status" value="1"/>
</dbReference>
<dbReference type="EMBL" id="JAAFYZ010000025">
    <property type="protein sequence ID" value="MBS2547254.1"/>
    <property type="molecule type" value="Genomic_DNA"/>
</dbReference>
<dbReference type="PANTHER" id="PTHR34613">
    <property type="entry name" value="SLL0800 PROTEIN"/>
    <property type="match status" value="1"/>
</dbReference>
<proteinExistence type="predicted"/>
<protein>
    <recommendedName>
        <fullName evidence="3">Transposase (putative) YhgA-like domain-containing protein</fullName>
    </recommendedName>
</protein>
<keyword evidence="2" id="KW-1185">Reference proteome</keyword>
<organism evidence="1 2">
    <name type="scientific">Catenulispora pinistramenti</name>
    <dbReference type="NCBI Taxonomy" id="2705254"/>
    <lineage>
        <taxon>Bacteria</taxon>
        <taxon>Bacillati</taxon>
        <taxon>Actinomycetota</taxon>
        <taxon>Actinomycetes</taxon>
        <taxon>Catenulisporales</taxon>
        <taxon>Catenulisporaceae</taxon>
        <taxon>Catenulispora</taxon>
    </lineage>
</organism>
<reference evidence="1 2" key="1">
    <citation type="submission" date="2020-02" db="EMBL/GenBank/DDBJ databases">
        <title>Acidophilic actinobacteria isolated from forest soil.</title>
        <authorList>
            <person name="Golinska P."/>
        </authorList>
    </citation>
    <scope>NUCLEOTIDE SEQUENCE [LARGE SCALE GENOMIC DNA]</scope>
    <source>
        <strain evidence="1 2">NL8</strain>
    </source>
</reference>
<accession>A0ABS5KMM5</accession>
<evidence type="ECO:0008006" key="3">
    <source>
        <dbReference type="Google" id="ProtNLM"/>
    </source>
</evidence>
<comment type="caution">
    <text evidence="1">The sequence shown here is derived from an EMBL/GenBank/DDBJ whole genome shotgun (WGS) entry which is preliminary data.</text>
</comment>
<gene>
    <name evidence="1" type="ORF">KGQ19_10250</name>
</gene>
<dbReference type="RefSeq" id="WP_212008856.1">
    <property type="nucleotide sequence ID" value="NZ_JAAFYZ010000025.1"/>
</dbReference>
<evidence type="ECO:0000313" key="1">
    <source>
        <dbReference type="EMBL" id="MBS2547254.1"/>
    </source>
</evidence>